<evidence type="ECO:0000313" key="4">
    <source>
        <dbReference type="Proteomes" id="UP000316726"/>
    </source>
</evidence>
<keyword evidence="2" id="KW-1133">Transmembrane helix</keyword>
<feature type="region of interest" description="Disordered" evidence="1">
    <location>
        <begin position="1"/>
        <end position="23"/>
    </location>
</feature>
<dbReference type="EMBL" id="CP031049">
    <property type="protein sequence ID" value="QDZ25227.1"/>
    <property type="molecule type" value="Genomic_DNA"/>
</dbReference>
<gene>
    <name evidence="3" type="ORF">A3770_16p77450</name>
</gene>
<organism evidence="3 4">
    <name type="scientific">Chloropicon primus</name>
    <dbReference type="NCBI Taxonomy" id="1764295"/>
    <lineage>
        <taxon>Eukaryota</taxon>
        <taxon>Viridiplantae</taxon>
        <taxon>Chlorophyta</taxon>
        <taxon>Chloropicophyceae</taxon>
        <taxon>Chloropicales</taxon>
        <taxon>Chloropicaceae</taxon>
        <taxon>Chloropicon</taxon>
    </lineage>
</organism>
<keyword evidence="4" id="KW-1185">Reference proteome</keyword>
<keyword evidence="2" id="KW-0812">Transmembrane</keyword>
<dbReference type="AlphaFoldDB" id="A0A5B8MXG7"/>
<sequence length="105" mass="11228">MKGNDGKDVELGGPNEGSCRKERSGYRSYRTHGYCYFSAFSVGVTFLTLFSANGILSVLSTNGILSLLSLNSFMSVLSTNSALSVLSLNSFMAVGCNSESFKICL</sequence>
<evidence type="ECO:0000313" key="3">
    <source>
        <dbReference type="EMBL" id="QDZ25227.1"/>
    </source>
</evidence>
<name>A0A5B8MXG7_9CHLO</name>
<accession>A0A5B8MXG7</accession>
<dbReference type="Proteomes" id="UP000316726">
    <property type="component" value="Chromosome 16"/>
</dbReference>
<evidence type="ECO:0000256" key="2">
    <source>
        <dbReference type="SAM" id="Phobius"/>
    </source>
</evidence>
<evidence type="ECO:0000256" key="1">
    <source>
        <dbReference type="SAM" id="MobiDB-lite"/>
    </source>
</evidence>
<reference evidence="3 4" key="1">
    <citation type="submission" date="2018-07" db="EMBL/GenBank/DDBJ databases">
        <title>The complete nuclear genome of the prasinophyte Chloropicon primus (CCMP1205).</title>
        <authorList>
            <person name="Pombert J.-F."/>
            <person name="Otis C."/>
            <person name="Turmel M."/>
            <person name="Lemieux C."/>
        </authorList>
    </citation>
    <scope>NUCLEOTIDE SEQUENCE [LARGE SCALE GENOMIC DNA]</scope>
    <source>
        <strain evidence="3 4">CCMP1205</strain>
    </source>
</reference>
<dbReference type="OrthoDB" id="52901at2759"/>
<proteinExistence type="predicted"/>
<feature type="transmembrane region" description="Helical" evidence="2">
    <location>
        <begin position="33"/>
        <end position="52"/>
    </location>
</feature>
<keyword evidence="2" id="KW-0472">Membrane</keyword>
<feature type="compositionally biased region" description="Basic and acidic residues" evidence="1">
    <location>
        <begin position="1"/>
        <end position="10"/>
    </location>
</feature>
<protein>
    <submittedName>
        <fullName evidence="3">Uncharacterized protein</fullName>
    </submittedName>
</protein>